<evidence type="ECO:0000313" key="1">
    <source>
        <dbReference type="EMBL" id="PSB03574.1"/>
    </source>
</evidence>
<comment type="caution">
    <text evidence="1">The sequence shown here is derived from an EMBL/GenBank/DDBJ whole genome shotgun (WGS) entry which is preliminary data.</text>
</comment>
<organism evidence="1 2">
    <name type="scientific">Merismopedia glauca CCAP 1448/3</name>
    <dbReference type="NCBI Taxonomy" id="1296344"/>
    <lineage>
        <taxon>Bacteria</taxon>
        <taxon>Bacillati</taxon>
        <taxon>Cyanobacteriota</taxon>
        <taxon>Cyanophyceae</taxon>
        <taxon>Synechococcales</taxon>
        <taxon>Merismopediaceae</taxon>
        <taxon>Merismopedia</taxon>
    </lineage>
</organism>
<reference evidence="1 2" key="1">
    <citation type="submission" date="2018-02" db="EMBL/GenBank/DDBJ databases">
        <authorList>
            <person name="Cohen D.B."/>
            <person name="Kent A.D."/>
        </authorList>
    </citation>
    <scope>NUCLEOTIDE SEQUENCE [LARGE SCALE GENOMIC DNA]</scope>
    <source>
        <strain evidence="1 2">CCAP 1448/3</strain>
    </source>
</reference>
<dbReference type="EMBL" id="PVWJ01000029">
    <property type="protein sequence ID" value="PSB03574.1"/>
    <property type="molecule type" value="Genomic_DNA"/>
</dbReference>
<dbReference type="RefSeq" id="WP_106288108.1">
    <property type="nucleotide sequence ID" value="NZ_CAWNTC010000250.1"/>
</dbReference>
<dbReference type="OrthoDB" id="570195at2"/>
<dbReference type="Proteomes" id="UP000238762">
    <property type="component" value="Unassembled WGS sequence"/>
</dbReference>
<proteinExistence type="predicted"/>
<name>A0A2T1C5R6_9CYAN</name>
<gene>
    <name evidence="1" type="ORF">C7B64_07950</name>
</gene>
<evidence type="ECO:0000313" key="2">
    <source>
        <dbReference type="Proteomes" id="UP000238762"/>
    </source>
</evidence>
<dbReference type="Gene3D" id="3.10.450.730">
    <property type="entry name" value="BLIP domain"/>
    <property type="match status" value="1"/>
</dbReference>
<keyword evidence="2" id="KW-1185">Reference proteome</keyword>
<reference evidence="1 2" key="2">
    <citation type="submission" date="2018-03" db="EMBL/GenBank/DDBJ databases">
        <title>The ancient ancestry and fast evolution of plastids.</title>
        <authorList>
            <person name="Moore K.R."/>
            <person name="Magnabosco C."/>
            <person name="Momper L."/>
            <person name="Gold D.A."/>
            <person name="Bosak T."/>
            <person name="Fournier G.P."/>
        </authorList>
    </citation>
    <scope>NUCLEOTIDE SEQUENCE [LARGE SCALE GENOMIC DNA]</scope>
    <source>
        <strain evidence="1 2">CCAP 1448/3</strain>
    </source>
</reference>
<protein>
    <submittedName>
        <fullName evidence="1">Uncharacterized protein</fullName>
    </submittedName>
</protein>
<accession>A0A2T1C5R6</accession>
<sequence>MKYLVLLSISLLAWIVSLFSHRVLVMNRKPTLLMNSMFNIFPQNPQDNLRIEPRNSQSEITQDIYNSISTGMSYDEVLAIIGWEGILIYERDIGSAGGRIREKIYQWNDQDVYFTDYRSQKVGQINPYWIVTLQFQNDILINKSALNLQR</sequence>
<dbReference type="AlphaFoldDB" id="A0A2T1C5R6"/>